<accession>A0A6L6PFS5</accession>
<reference evidence="5 6" key="1">
    <citation type="submission" date="2019-11" db="EMBL/GenBank/DDBJ databases">
        <title>Type strains purchased from KCTC, JCM and DSMZ.</title>
        <authorList>
            <person name="Lu H."/>
        </authorList>
    </citation>
    <scope>NUCLEOTIDE SEQUENCE [LARGE SCALE GENOMIC DNA]</scope>
    <source>
        <strain evidence="5 6">KCTC 22382</strain>
    </source>
</reference>
<keyword evidence="2" id="KW-0378">Hydrolase</keyword>
<organism evidence="5 6">
    <name type="scientific">Duganella radicis</name>
    <dbReference type="NCBI Taxonomy" id="551988"/>
    <lineage>
        <taxon>Bacteria</taxon>
        <taxon>Pseudomonadati</taxon>
        <taxon>Pseudomonadota</taxon>
        <taxon>Betaproteobacteria</taxon>
        <taxon>Burkholderiales</taxon>
        <taxon>Oxalobacteraceae</taxon>
        <taxon>Telluria group</taxon>
        <taxon>Duganella</taxon>
    </lineage>
</organism>
<dbReference type="GO" id="GO:0008758">
    <property type="term" value="F:UDP-2,3-diacylglucosamine hydrolase activity"/>
    <property type="evidence" value="ECO:0007669"/>
    <property type="project" value="TreeGrafter"/>
</dbReference>
<dbReference type="Gene3D" id="3.60.21.10">
    <property type="match status" value="1"/>
</dbReference>
<comment type="caution">
    <text evidence="5">The sequence shown here is derived from an EMBL/GenBank/DDBJ whole genome shotgun (WGS) entry which is preliminary data.</text>
</comment>
<keyword evidence="3" id="KW-1133">Transmembrane helix</keyword>
<dbReference type="AlphaFoldDB" id="A0A6L6PFS5"/>
<evidence type="ECO:0000313" key="6">
    <source>
        <dbReference type="Proteomes" id="UP000475582"/>
    </source>
</evidence>
<dbReference type="InterPro" id="IPR051158">
    <property type="entry name" value="Metallophosphoesterase_sf"/>
</dbReference>
<dbReference type="GO" id="GO:0046872">
    <property type="term" value="F:metal ion binding"/>
    <property type="evidence" value="ECO:0007669"/>
    <property type="project" value="UniProtKB-KW"/>
</dbReference>
<dbReference type="PANTHER" id="PTHR31302">
    <property type="entry name" value="TRANSMEMBRANE PROTEIN WITH METALLOPHOSPHOESTERASE DOMAIN-RELATED"/>
    <property type="match status" value="1"/>
</dbReference>
<keyword evidence="3" id="KW-0472">Membrane</keyword>
<gene>
    <name evidence="5" type="ORF">GM676_09820</name>
</gene>
<proteinExistence type="predicted"/>
<feature type="domain" description="Calcineurin-like phosphoesterase" evidence="4">
    <location>
        <begin position="61"/>
        <end position="221"/>
    </location>
</feature>
<dbReference type="SUPFAM" id="SSF56300">
    <property type="entry name" value="Metallo-dependent phosphatases"/>
    <property type="match status" value="1"/>
</dbReference>
<keyword evidence="6" id="KW-1185">Reference proteome</keyword>
<dbReference type="GO" id="GO:0016020">
    <property type="term" value="C:membrane"/>
    <property type="evidence" value="ECO:0007669"/>
    <property type="project" value="GOC"/>
</dbReference>
<evidence type="ECO:0000256" key="1">
    <source>
        <dbReference type="ARBA" id="ARBA00022723"/>
    </source>
</evidence>
<evidence type="ECO:0000313" key="5">
    <source>
        <dbReference type="EMBL" id="MTV37874.1"/>
    </source>
</evidence>
<dbReference type="OrthoDB" id="9780884at2"/>
<dbReference type="InterPro" id="IPR004843">
    <property type="entry name" value="Calcineurin-like_PHP"/>
</dbReference>
<dbReference type="EMBL" id="WNKY01000008">
    <property type="protein sequence ID" value="MTV37874.1"/>
    <property type="molecule type" value="Genomic_DNA"/>
</dbReference>
<name>A0A6L6PFS5_9BURK</name>
<dbReference type="Pfam" id="PF00149">
    <property type="entry name" value="Metallophos"/>
    <property type="match status" value="1"/>
</dbReference>
<evidence type="ECO:0000259" key="4">
    <source>
        <dbReference type="Pfam" id="PF00149"/>
    </source>
</evidence>
<evidence type="ECO:0000256" key="3">
    <source>
        <dbReference type="SAM" id="Phobius"/>
    </source>
</evidence>
<protein>
    <submittedName>
        <fullName evidence="5">Metallophosphoesterase</fullName>
    </submittedName>
</protein>
<feature type="transmembrane region" description="Helical" evidence="3">
    <location>
        <begin position="12"/>
        <end position="34"/>
    </location>
</feature>
<dbReference type="Proteomes" id="UP000475582">
    <property type="component" value="Unassembled WGS sequence"/>
</dbReference>
<dbReference type="RefSeq" id="WP_155463361.1">
    <property type="nucleotide sequence ID" value="NZ_WNKY01000008.1"/>
</dbReference>
<dbReference type="InterPro" id="IPR029052">
    <property type="entry name" value="Metallo-depent_PP-like"/>
</dbReference>
<sequence length="283" mass="30221">MPPHRSKRYSRLRLGIQAMLDVAMLGGIVSALSYHCGLHGRMGVTRYSVTLPAERRLPRPLKIGFASDFHAGRPTHPGIFADLFAEIAEEQPDVLLLGGDYVTGPARNAALLCPGLAACRPPLGKFAVFGNHDLSTDDQEIARLFGEAGVAMLVNRAVTLPAPFDSVSICGMDDPWTGETDVDAAFANAAETRILLVHAPDGLLLLNGHRYDIGFAGHTHGGQIALPDGTPLVMPRGPLSRPYYYARFPVPGNGDLIVSRGVGCSGIPVRINADPELVICTLQ</sequence>
<evidence type="ECO:0000256" key="2">
    <source>
        <dbReference type="ARBA" id="ARBA00022801"/>
    </source>
</evidence>
<keyword evidence="3" id="KW-0812">Transmembrane</keyword>
<dbReference type="GO" id="GO:0009245">
    <property type="term" value="P:lipid A biosynthetic process"/>
    <property type="evidence" value="ECO:0007669"/>
    <property type="project" value="TreeGrafter"/>
</dbReference>
<dbReference type="PANTHER" id="PTHR31302:SF31">
    <property type="entry name" value="PHOSPHODIESTERASE YAEI"/>
    <property type="match status" value="1"/>
</dbReference>
<keyword evidence="1" id="KW-0479">Metal-binding</keyword>